<evidence type="ECO:0000256" key="4">
    <source>
        <dbReference type="PROSITE-ProRule" id="PRU00182"/>
    </source>
</evidence>
<dbReference type="InterPro" id="IPR020103">
    <property type="entry name" value="PsdUridine_synth_cat_dom_sf"/>
</dbReference>
<dbReference type="PROSITE" id="PS50889">
    <property type="entry name" value="S4"/>
    <property type="match status" value="1"/>
</dbReference>
<dbReference type="Proteomes" id="UP000178082">
    <property type="component" value="Unassembled WGS sequence"/>
</dbReference>
<dbReference type="PROSITE" id="PS01129">
    <property type="entry name" value="PSI_RLU"/>
    <property type="match status" value="1"/>
</dbReference>
<protein>
    <recommendedName>
        <fullName evidence="5">Pseudouridine synthase</fullName>
        <ecNumber evidence="5">5.4.99.-</ecNumber>
    </recommendedName>
</protein>
<dbReference type="GO" id="GO:0003723">
    <property type="term" value="F:RNA binding"/>
    <property type="evidence" value="ECO:0007669"/>
    <property type="project" value="UniProtKB-KW"/>
</dbReference>
<organism evidence="7 8">
    <name type="scientific">Candidatus Schekmanbacteria bacterium RIFCSPLOWO2_12_FULL_38_15</name>
    <dbReference type="NCBI Taxonomy" id="1817883"/>
    <lineage>
        <taxon>Bacteria</taxon>
        <taxon>Candidatus Schekmaniibacteriota</taxon>
    </lineage>
</organism>
<dbReference type="SMART" id="SM00363">
    <property type="entry name" value="S4"/>
    <property type="match status" value="1"/>
</dbReference>
<sequence>MAKEKRIIFSKDFRTVRLDKFLREEFPFFSRKSIQNIFNEKNVMINGTPGKKGDILRQGDLIHIKNIPSPDKLELKPNPLLIVKIIYKDKDIIMLDKPSGIPSHPLDSEEKDTAANFLIAKFPEIKDVGKKPLEPGMINRLDIGTSGLLLIARNHKIFEKLKKEQKDGRIKKEYMSLVIGEVKEGGIIKSHIGHHPKNKRKMKIFYSDDKIRKFKARKAITSFEIYKRYSGYTLLKVLIEKGLMHQIRVHLSDIGYPIAGDKLYQTKKIRGLDSTGLEHQFLHASDIEFYHPSSGKLVNFSSQLPEELINVLKTILSQPS</sequence>
<gene>
    <name evidence="7" type="ORF">A3G31_01190</name>
</gene>
<dbReference type="InterPro" id="IPR006225">
    <property type="entry name" value="PsdUridine_synth_RluC/D"/>
</dbReference>
<dbReference type="SUPFAM" id="SSF55120">
    <property type="entry name" value="Pseudouridine synthase"/>
    <property type="match status" value="1"/>
</dbReference>
<accession>A0A1F7SNP4</accession>
<feature type="active site" evidence="3">
    <location>
        <position position="142"/>
    </location>
</feature>
<dbReference type="Gene3D" id="3.10.290.10">
    <property type="entry name" value="RNA-binding S4 domain"/>
    <property type="match status" value="1"/>
</dbReference>
<dbReference type="AlphaFoldDB" id="A0A1F7SNP4"/>
<dbReference type="InterPro" id="IPR002942">
    <property type="entry name" value="S4_RNA-bd"/>
</dbReference>
<dbReference type="InterPro" id="IPR006224">
    <property type="entry name" value="PsdUridine_synth_RluA-like_CS"/>
</dbReference>
<dbReference type="NCBIfam" id="TIGR00005">
    <property type="entry name" value="rluA_subfam"/>
    <property type="match status" value="1"/>
</dbReference>
<dbReference type="InterPro" id="IPR050188">
    <property type="entry name" value="RluA_PseudoU_synthase"/>
</dbReference>
<comment type="function">
    <text evidence="5">Responsible for synthesis of pseudouridine from uracil.</text>
</comment>
<comment type="catalytic activity">
    <reaction evidence="5">
        <text>a uridine in RNA = a pseudouridine in RNA</text>
        <dbReference type="Rhea" id="RHEA:48348"/>
        <dbReference type="Rhea" id="RHEA-COMP:12068"/>
        <dbReference type="Rhea" id="RHEA-COMP:12069"/>
        <dbReference type="ChEBI" id="CHEBI:65314"/>
        <dbReference type="ChEBI" id="CHEBI:65315"/>
    </reaction>
</comment>
<dbReference type="InterPro" id="IPR006145">
    <property type="entry name" value="PsdUridine_synth_RsuA/RluA"/>
</dbReference>
<dbReference type="GO" id="GO:0000455">
    <property type="term" value="P:enzyme-directed rRNA pseudouridine synthesis"/>
    <property type="evidence" value="ECO:0007669"/>
    <property type="project" value="UniProtKB-ARBA"/>
</dbReference>
<dbReference type="CDD" id="cd00165">
    <property type="entry name" value="S4"/>
    <property type="match status" value="1"/>
</dbReference>
<dbReference type="Pfam" id="PF00849">
    <property type="entry name" value="PseudoU_synth_2"/>
    <property type="match status" value="1"/>
</dbReference>
<feature type="domain" description="RNA-binding S4" evidence="6">
    <location>
        <begin position="16"/>
        <end position="81"/>
    </location>
</feature>
<dbReference type="STRING" id="1817883.A3G31_01190"/>
<dbReference type="EC" id="5.4.99.-" evidence="5"/>
<evidence type="ECO:0000313" key="8">
    <source>
        <dbReference type="Proteomes" id="UP000178082"/>
    </source>
</evidence>
<dbReference type="SUPFAM" id="SSF55174">
    <property type="entry name" value="Alpha-L RNA-binding motif"/>
    <property type="match status" value="1"/>
</dbReference>
<comment type="similarity">
    <text evidence="1 5">Belongs to the pseudouridine synthase RluA family.</text>
</comment>
<dbReference type="InterPro" id="IPR036986">
    <property type="entry name" value="S4_RNA-bd_sf"/>
</dbReference>
<reference evidence="7 8" key="1">
    <citation type="journal article" date="2016" name="Nat. Commun.">
        <title>Thousands of microbial genomes shed light on interconnected biogeochemical processes in an aquifer system.</title>
        <authorList>
            <person name="Anantharaman K."/>
            <person name="Brown C.T."/>
            <person name="Hug L.A."/>
            <person name="Sharon I."/>
            <person name="Castelle C.J."/>
            <person name="Probst A.J."/>
            <person name="Thomas B.C."/>
            <person name="Singh A."/>
            <person name="Wilkins M.J."/>
            <person name="Karaoz U."/>
            <person name="Brodie E.L."/>
            <person name="Williams K.H."/>
            <person name="Hubbard S.S."/>
            <person name="Banfield J.F."/>
        </authorList>
    </citation>
    <scope>NUCLEOTIDE SEQUENCE [LARGE SCALE GENOMIC DNA]</scope>
</reference>
<keyword evidence="4" id="KW-0694">RNA-binding</keyword>
<evidence type="ECO:0000256" key="5">
    <source>
        <dbReference type="RuleBase" id="RU362028"/>
    </source>
</evidence>
<dbReference type="GO" id="GO:0120159">
    <property type="term" value="F:rRNA pseudouridine synthase activity"/>
    <property type="evidence" value="ECO:0007669"/>
    <property type="project" value="UniProtKB-ARBA"/>
</dbReference>
<evidence type="ECO:0000256" key="2">
    <source>
        <dbReference type="ARBA" id="ARBA00023235"/>
    </source>
</evidence>
<dbReference type="EMBL" id="MGDI01000001">
    <property type="protein sequence ID" value="OGL55410.1"/>
    <property type="molecule type" value="Genomic_DNA"/>
</dbReference>
<evidence type="ECO:0000256" key="3">
    <source>
        <dbReference type="PIRSR" id="PIRSR606225-1"/>
    </source>
</evidence>
<evidence type="ECO:0000256" key="1">
    <source>
        <dbReference type="ARBA" id="ARBA00010876"/>
    </source>
</evidence>
<proteinExistence type="inferred from homology"/>
<dbReference type="Gene3D" id="3.30.2350.10">
    <property type="entry name" value="Pseudouridine synthase"/>
    <property type="match status" value="1"/>
</dbReference>
<evidence type="ECO:0000313" key="7">
    <source>
        <dbReference type="EMBL" id="OGL55410.1"/>
    </source>
</evidence>
<dbReference type="PANTHER" id="PTHR21600">
    <property type="entry name" value="MITOCHONDRIAL RNA PSEUDOURIDINE SYNTHASE"/>
    <property type="match status" value="1"/>
</dbReference>
<dbReference type="CDD" id="cd02869">
    <property type="entry name" value="PseudoU_synth_RluA_like"/>
    <property type="match status" value="1"/>
</dbReference>
<keyword evidence="2 5" id="KW-0413">Isomerase</keyword>
<comment type="caution">
    <text evidence="7">The sequence shown here is derived from an EMBL/GenBank/DDBJ whole genome shotgun (WGS) entry which is preliminary data.</text>
</comment>
<evidence type="ECO:0000259" key="6">
    <source>
        <dbReference type="SMART" id="SM00363"/>
    </source>
</evidence>
<dbReference type="PANTHER" id="PTHR21600:SF44">
    <property type="entry name" value="RIBOSOMAL LARGE SUBUNIT PSEUDOURIDINE SYNTHASE D"/>
    <property type="match status" value="1"/>
</dbReference>
<name>A0A1F7SNP4_9BACT</name>